<protein>
    <submittedName>
        <fullName evidence="2">Transposase IS4 family protein</fullName>
    </submittedName>
</protein>
<organism evidence="2">
    <name type="scientific">mine drainage metagenome</name>
    <dbReference type="NCBI Taxonomy" id="410659"/>
    <lineage>
        <taxon>unclassified sequences</taxon>
        <taxon>metagenomes</taxon>
        <taxon>ecological metagenomes</taxon>
    </lineage>
</organism>
<dbReference type="InterPro" id="IPR008490">
    <property type="entry name" value="Transposase_InsH_N"/>
</dbReference>
<accession>T0YR60</accession>
<feature type="non-terminal residue" evidence="2">
    <location>
        <position position="109"/>
    </location>
</feature>
<dbReference type="PANTHER" id="PTHR35604">
    <property type="entry name" value="TRANSPOSASE INSH FOR INSERTION SEQUENCE ELEMENT IS5A-RELATED"/>
    <property type="match status" value="1"/>
</dbReference>
<name>T0YR60_9ZZZZ</name>
<sequence length="109" mass="12731">MNIQFGFYDLHKRFSKLSEAGDALERLDAVIDWEMFRAELERIDHKERKSAAGRKPMDRVVMFKMLILQNLYGLSDEALEYQVSDRLTFMRFLGIDLAGTVPDAKTVWL</sequence>
<reference evidence="2" key="2">
    <citation type="journal article" date="2014" name="ISME J.">
        <title>Microbial stratification in low pH oxic and suboxic macroscopic growths along an acid mine drainage.</title>
        <authorList>
            <person name="Mendez-Garcia C."/>
            <person name="Mesa V."/>
            <person name="Sprenger R.R."/>
            <person name="Richter M."/>
            <person name="Diez M.S."/>
            <person name="Solano J."/>
            <person name="Bargiela R."/>
            <person name="Golyshina O.V."/>
            <person name="Manteca A."/>
            <person name="Ramos J.L."/>
            <person name="Gallego J.R."/>
            <person name="Llorente I."/>
            <person name="Martins Dos Santos V.A."/>
            <person name="Jensen O.N."/>
            <person name="Pelaez A.I."/>
            <person name="Sanchez J."/>
            <person name="Ferrer M."/>
        </authorList>
    </citation>
    <scope>NUCLEOTIDE SEQUENCE</scope>
</reference>
<comment type="caution">
    <text evidence="2">The sequence shown here is derived from an EMBL/GenBank/DDBJ whole genome shotgun (WGS) entry which is preliminary data.</text>
</comment>
<dbReference type="EMBL" id="AUZZ01008425">
    <property type="protein sequence ID" value="EQD38011.1"/>
    <property type="molecule type" value="Genomic_DNA"/>
</dbReference>
<evidence type="ECO:0000259" key="1">
    <source>
        <dbReference type="Pfam" id="PF05598"/>
    </source>
</evidence>
<proteinExistence type="predicted"/>
<feature type="domain" description="Transposase InsH N-terminal" evidence="1">
    <location>
        <begin position="15"/>
        <end position="108"/>
    </location>
</feature>
<dbReference type="PANTHER" id="PTHR35604:SF2">
    <property type="entry name" value="TRANSPOSASE INSH FOR INSERTION SEQUENCE ELEMENT IS5A-RELATED"/>
    <property type="match status" value="1"/>
</dbReference>
<evidence type="ECO:0000313" key="2">
    <source>
        <dbReference type="EMBL" id="EQD38011.1"/>
    </source>
</evidence>
<gene>
    <name evidence="2" type="ORF">B2A_11662</name>
</gene>
<dbReference type="AlphaFoldDB" id="T0YR60"/>
<dbReference type="Pfam" id="PF05598">
    <property type="entry name" value="DUF772"/>
    <property type="match status" value="1"/>
</dbReference>
<reference evidence="2" key="1">
    <citation type="submission" date="2013-08" db="EMBL/GenBank/DDBJ databases">
        <authorList>
            <person name="Mendez C."/>
            <person name="Richter M."/>
            <person name="Ferrer M."/>
            <person name="Sanchez J."/>
        </authorList>
    </citation>
    <scope>NUCLEOTIDE SEQUENCE</scope>
</reference>